<feature type="transmembrane region" description="Helical" evidence="3">
    <location>
        <begin position="266"/>
        <end position="294"/>
    </location>
</feature>
<evidence type="ECO:0000313" key="4">
    <source>
        <dbReference type="EMBL" id="GIG08948.1"/>
    </source>
</evidence>
<dbReference type="InterPro" id="IPR033704">
    <property type="entry name" value="dUTPase_trimeric"/>
</dbReference>
<keyword evidence="3" id="KW-1133">Transmembrane helix</keyword>
<dbReference type="Proteomes" id="UP000630887">
    <property type="component" value="Unassembled WGS sequence"/>
</dbReference>
<evidence type="ECO:0000256" key="3">
    <source>
        <dbReference type="SAM" id="Phobius"/>
    </source>
</evidence>
<protein>
    <recommendedName>
        <fullName evidence="6">dCTP deaminase</fullName>
    </recommendedName>
</protein>
<dbReference type="Pfam" id="PF22769">
    <property type="entry name" value="DCD"/>
    <property type="match status" value="1"/>
</dbReference>
<dbReference type="PANTHER" id="PTHR42680:SF3">
    <property type="entry name" value="DCTP DEAMINASE"/>
    <property type="match status" value="1"/>
</dbReference>
<gene>
    <name evidence="4" type="ORF">Cco03nite_56480</name>
</gene>
<evidence type="ECO:0000256" key="2">
    <source>
        <dbReference type="ARBA" id="ARBA00023080"/>
    </source>
</evidence>
<dbReference type="GO" id="GO:0008829">
    <property type="term" value="F:dCTP deaminase activity"/>
    <property type="evidence" value="ECO:0007669"/>
    <property type="project" value="InterPro"/>
</dbReference>
<organism evidence="4 5">
    <name type="scientific">Catellatospora coxensis</name>
    <dbReference type="NCBI Taxonomy" id="310354"/>
    <lineage>
        <taxon>Bacteria</taxon>
        <taxon>Bacillati</taxon>
        <taxon>Actinomycetota</taxon>
        <taxon>Actinomycetes</taxon>
        <taxon>Micromonosporales</taxon>
        <taxon>Micromonosporaceae</taxon>
        <taxon>Catellatospora</taxon>
    </lineage>
</organism>
<reference evidence="4 5" key="1">
    <citation type="submission" date="2021-01" db="EMBL/GenBank/DDBJ databases">
        <title>Whole genome shotgun sequence of Catellatospora coxensis NBRC 107359.</title>
        <authorList>
            <person name="Komaki H."/>
            <person name="Tamura T."/>
        </authorList>
    </citation>
    <scope>NUCLEOTIDE SEQUENCE [LARGE SCALE GENOMIC DNA]</scope>
    <source>
        <strain evidence="4 5">NBRC 107359</strain>
    </source>
</reference>
<accession>A0A8J3KUN8</accession>
<dbReference type="InterPro" id="IPR011962">
    <property type="entry name" value="dCTP_deaminase"/>
</dbReference>
<feature type="transmembrane region" description="Helical" evidence="3">
    <location>
        <begin position="239"/>
        <end position="260"/>
    </location>
</feature>
<keyword evidence="5" id="KW-1185">Reference proteome</keyword>
<dbReference type="SUPFAM" id="SSF51283">
    <property type="entry name" value="dUTPase-like"/>
    <property type="match status" value="1"/>
</dbReference>
<dbReference type="Gene3D" id="2.70.40.10">
    <property type="match status" value="1"/>
</dbReference>
<keyword evidence="3" id="KW-0812">Transmembrane</keyword>
<evidence type="ECO:0000256" key="1">
    <source>
        <dbReference type="ARBA" id="ARBA00022801"/>
    </source>
</evidence>
<dbReference type="GO" id="GO:0006229">
    <property type="term" value="P:dUTP biosynthetic process"/>
    <property type="evidence" value="ECO:0007669"/>
    <property type="project" value="InterPro"/>
</dbReference>
<dbReference type="CDD" id="cd07557">
    <property type="entry name" value="trimeric_dUTPase"/>
    <property type="match status" value="1"/>
</dbReference>
<dbReference type="AlphaFoldDB" id="A0A8J3KUN8"/>
<name>A0A8J3KUN8_9ACTN</name>
<keyword evidence="1" id="KW-0378">Hydrolase</keyword>
<dbReference type="PANTHER" id="PTHR42680">
    <property type="entry name" value="DCTP DEAMINASE"/>
    <property type="match status" value="1"/>
</dbReference>
<comment type="caution">
    <text evidence="4">The sequence shown here is derived from an EMBL/GenBank/DDBJ whole genome shotgun (WGS) entry which is preliminary data.</text>
</comment>
<proteinExistence type="predicted"/>
<dbReference type="InterPro" id="IPR036157">
    <property type="entry name" value="dUTPase-like_sf"/>
</dbReference>
<keyword evidence="3" id="KW-0472">Membrane</keyword>
<dbReference type="EMBL" id="BONI01000055">
    <property type="protein sequence ID" value="GIG08948.1"/>
    <property type="molecule type" value="Genomic_DNA"/>
</dbReference>
<evidence type="ECO:0000313" key="5">
    <source>
        <dbReference type="Proteomes" id="UP000630887"/>
    </source>
</evidence>
<keyword evidence="2" id="KW-0546">Nucleotide metabolism</keyword>
<dbReference type="RefSeq" id="WP_203695377.1">
    <property type="nucleotide sequence ID" value="NZ_BAAALC010000035.1"/>
</dbReference>
<evidence type="ECO:0008006" key="6">
    <source>
        <dbReference type="Google" id="ProtNLM"/>
    </source>
</evidence>
<sequence>MAFLTGIEIRRRIDGGSIEIKSLDATEPFSMDAQVTEDSIDLRLAPAGLALKRGIEFLDYIHHDLDQAYEKVEIPASGYDLLPMQPLITQTLEAVCFPDDLVGLVVTRSTFARMGIMVNCMAPKFAIGIRWAFPLQLVNLTTVPIRIYPYAPVAQLLVSTVVGQQVGYRGKFQDTYSPTAPRISDRERNSLSALNPDAVNRTFHIISRDMASREAAGLQTSSATTAPPAVSNYRVLRRILIATLGTLGLLGFGVCGNLLAAGQISYWQGFALFLLGILSAIFSGASYAVNFYWLRILDAVRQEQSSGASRQNS</sequence>